<accession>A0A1M7DTP7</accession>
<evidence type="ECO:0000313" key="2">
    <source>
        <dbReference type="EMBL" id="SHL82862.1"/>
    </source>
</evidence>
<dbReference type="OrthoDB" id="1352535at2"/>
<keyword evidence="1" id="KW-0472">Membrane</keyword>
<reference evidence="3" key="1">
    <citation type="submission" date="2016-11" db="EMBL/GenBank/DDBJ databases">
        <authorList>
            <person name="Varghese N."/>
            <person name="Submissions S."/>
        </authorList>
    </citation>
    <scope>NUCLEOTIDE SEQUENCE [LARGE SCALE GENOMIC DNA]</scope>
    <source>
        <strain evidence="3">DSM 24724</strain>
    </source>
</reference>
<keyword evidence="1" id="KW-0812">Transmembrane</keyword>
<dbReference type="Proteomes" id="UP000184028">
    <property type="component" value="Unassembled WGS sequence"/>
</dbReference>
<dbReference type="AlphaFoldDB" id="A0A1M7DTP7"/>
<organism evidence="2 3">
    <name type="scientific">Flavobacterium chilense</name>
    <dbReference type="NCBI Taxonomy" id="946677"/>
    <lineage>
        <taxon>Bacteria</taxon>
        <taxon>Pseudomonadati</taxon>
        <taxon>Bacteroidota</taxon>
        <taxon>Flavobacteriia</taxon>
        <taxon>Flavobacteriales</taxon>
        <taxon>Flavobacteriaceae</taxon>
        <taxon>Flavobacterium</taxon>
    </lineage>
</organism>
<feature type="transmembrane region" description="Helical" evidence="1">
    <location>
        <begin position="38"/>
        <end position="61"/>
    </location>
</feature>
<protein>
    <submittedName>
        <fullName evidence="2">Uncharacterized protein</fullName>
    </submittedName>
</protein>
<dbReference type="EMBL" id="FRBT01000002">
    <property type="protein sequence ID" value="SHL82862.1"/>
    <property type="molecule type" value="Genomic_DNA"/>
</dbReference>
<proteinExistence type="predicted"/>
<keyword evidence="3" id="KW-1185">Reference proteome</keyword>
<feature type="transmembrane region" description="Helical" evidence="1">
    <location>
        <begin position="12"/>
        <end position="32"/>
    </location>
</feature>
<evidence type="ECO:0000313" key="3">
    <source>
        <dbReference type="Proteomes" id="UP000184028"/>
    </source>
</evidence>
<keyword evidence="1" id="KW-1133">Transmembrane helix</keyword>
<dbReference type="STRING" id="946677.SAMN05444484_102720"/>
<evidence type="ECO:0000256" key="1">
    <source>
        <dbReference type="SAM" id="Phobius"/>
    </source>
</evidence>
<name>A0A1M7DTP7_9FLAO</name>
<gene>
    <name evidence="2" type="ORF">SAMN05444484_102720</name>
</gene>
<sequence length="150" mass="17565">MTDLLQGKGQKALYLYKILPFIIISTGIFFINTQEIRLVFIGFFIIACIAFLFIYPVKAYVDGNKLFYKRTFGSEKSIDLSTIKYLIPEYRKNWGWTYIIAVKYESNKKLKRLDILGLSEKNRGFIRNVNNLPPFYIIEELKKAIKQQSA</sequence>
<dbReference type="RefSeq" id="WP_068842149.1">
    <property type="nucleotide sequence ID" value="NZ_FRBT01000002.1"/>
</dbReference>